<dbReference type="Proteomes" id="UP000235122">
    <property type="component" value="Unassembled WGS sequence"/>
</dbReference>
<comment type="caution">
    <text evidence="2">The sequence shown here is derived from an EMBL/GenBank/DDBJ whole genome shotgun (WGS) entry which is preliminary data.</text>
</comment>
<organism evidence="2 3">
    <name type="scientific">Winkia neuii</name>
    <dbReference type="NCBI Taxonomy" id="33007"/>
    <lineage>
        <taxon>Bacteria</taxon>
        <taxon>Bacillati</taxon>
        <taxon>Actinomycetota</taxon>
        <taxon>Actinomycetes</taxon>
        <taxon>Actinomycetales</taxon>
        <taxon>Actinomycetaceae</taxon>
        <taxon>Winkia</taxon>
    </lineage>
</organism>
<proteinExistence type="predicted"/>
<evidence type="ECO:0000313" key="3">
    <source>
        <dbReference type="Proteomes" id="UP000235122"/>
    </source>
</evidence>
<feature type="transmembrane region" description="Helical" evidence="1">
    <location>
        <begin position="6"/>
        <end position="27"/>
    </location>
</feature>
<evidence type="ECO:0000313" key="2">
    <source>
        <dbReference type="EMBL" id="PKY71540.1"/>
    </source>
</evidence>
<name>A0A2I1IK91_9ACTO</name>
<dbReference type="STRING" id="33007.HMPREF3198_01823"/>
<dbReference type="AlphaFoldDB" id="A0A2I1IK91"/>
<dbReference type="RefSeq" id="WP_024331586.1">
    <property type="nucleotide sequence ID" value="NZ_JASOXK010000004.1"/>
</dbReference>
<accession>A0A2I1IK91</accession>
<keyword evidence="1" id="KW-0472">Membrane</keyword>
<reference evidence="2 3" key="1">
    <citation type="submission" date="2017-12" db="EMBL/GenBank/DDBJ databases">
        <title>Phylogenetic diversity of female urinary microbiome.</title>
        <authorList>
            <person name="Thomas-White K."/>
            <person name="Wolfe A.J."/>
        </authorList>
    </citation>
    <scope>NUCLEOTIDE SEQUENCE [LARGE SCALE GENOMIC DNA]</scope>
    <source>
        <strain evidence="2 3">UMB0402</strain>
    </source>
</reference>
<dbReference type="GeneID" id="35867180"/>
<keyword evidence="1" id="KW-0812">Transmembrane</keyword>
<evidence type="ECO:0000256" key="1">
    <source>
        <dbReference type="SAM" id="Phobius"/>
    </source>
</evidence>
<gene>
    <name evidence="2" type="ORF">CYJ19_09985</name>
</gene>
<protein>
    <submittedName>
        <fullName evidence="2">Uncharacterized protein</fullName>
    </submittedName>
</protein>
<sequence>MDASLLLVFAVLIITVAVACVVMAVVIRMRRPDGGLTKWVREATAAWQKRELTHIGTQHPTDSKLVSILSASMPAPATPQVLNDTEDFATAANEVKEITLSEAREISNSRLVRRFTRTAGEKALADIKSDALLIDNGKDSLGNVLPPSFAPKISKSAHAKEAPAK</sequence>
<keyword evidence="1" id="KW-1133">Transmembrane helix</keyword>
<keyword evidence="3" id="KW-1185">Reference proteome</keyword>
<dbReference type="EMBL" id="PKKO01000006">
    <property type="protein sequence ID" value="PKY71540.1"/>
    <property type="molecule type" value="Genomic_DNA"/>
</dbReference>